<gene>
    <name evidence="2" type="ORF">SCARR_00163</name>
</gene>
<accession>A0A6C2UD38</accession>
<evidence type="ECO:0000313" key="3">
    <source>
        <dbReference type="Proteomes" id="UP000346198"/>
    </source>
</evidence>
<feature type="domain" description="ISXO2-like transposase" evidence="1">
    <location>
        <begin position="91"/>
        <end position="225"/>
    </location>
</feature>
<protein>
    <recommendedName>
        <fullName evidence="1">ISXO2-like transposase domain-containing protein</fullName>
    </recommendedName>
</protein>
<dbReference type="EMBL" id="CAAHFH010000001">
    <property type="protein sequence ID" value="VGO18112.1"/>
    <property type="molecule type" value="Genomic_DNA"/>
</dbReference>
<sequence length="262" mass="29331">MLSFLNHKLKSFTTYSDLCEREWIIWGRFRSILCGWPPPHWYSGLVLGGLSNGDAYPRVQRQAAGAITWMPVQNCMVYAAPLATVNDARSKLTGVVEVDETIVGGPVKGQRGRGVTAAPTKTLAFGAVQMVGYIDKHGQATERAGRIRLCITGRADEKSIERFLDQNVDGGSMIRTDGWKGYSKTALSNYHHGESSEIRATTHIHRFSAISRPGSMVRIMGLIRNTYRLISTNLHFDSIAEKHPWPLFKHFWGSLLKKPHKH</sequence>
<dbReference type="Proteomes" id="UP000346198">
    <property type="component" value="Unassembled WGS sequence"/>
</dbReference>
<dbReference type="InterPro" id="IPR024445">
    <property type="entry name" value="Tnp_ISXO2-like"/>
</dbReference>
<evidence type="ECO:0000313" key="2">
    <source>
        <dbReference type="EMBL" id="VGO18112.1"/>
    </source>
</evidence>
<name>A0A6C2UD38_9BACT</name>
<proteinExistence type="predicted"/>
<evidence type="ECO:0000259" key="1">
    <source>
        <dbReference type="SMART" id="SM01126"/>
    </source>
</evidence>
<dbReference type="AlphaFoldDB" id="A0A6C2UD38"/>
<organism evidence="2 3">
    <name type="scientific">Pontiella sulfatireligans</name>
    <dbReference type="NCBI Taxonomy" id="2750658"/>
    <lineage>
        <taxon>Bacteria</taxon>
        <taxon>Pseudomonadati</taxon>
        <taxon>Kiritimatiellota</taxon>
        <taxon>Kiritimatiellia</taxon>
        <taxon>Kiritimatiellales</taxon>
        <taxon>Pontiellaceae</taxon>
        <taxon>Pontiella</taxon>
    </lineage>
</organism>
<keyword evidence="3" id="KW-1185">Reference proteome</keyword>
<reference evidence="2 3" key="1">
    <citation type="submission" date="2019-04" db="EMBL/GenBank/DDBJ databases">
        <authorList>
            <person name="Van Vliet M D."/>
        </authorList>
    </citation>
    <scope>NUCLEOTIDE SEQUENCE [LARGE SCALE GENOMIC DNA]</scope>
    <source>
        <strain evidence="2 3">F21</strain>
    </source>
</reference>
<dbReference type="SMART" id="SM01126">
    <property type="entry name" value="DDE_Tnp_IS1595"/>
    <property type="match status" value="1"/>
</dbReference>
<dbReference type="Pfam" id="PF12762">
    <property type="entry name" value="DDE_Tnp_IS1595"/>
    <property type="match status" value="1"/>
</dbReference>